<evidence type="ECO:0000313" key="3">
    <source>
        <dbReference type="EMBL" id="OQD42090.1"/>
    </source>
</evidence>
<evidence type="ECO:0000313" key="4">
    <source>
        <dbReference type="Proteomes" id="UP000191680"/>
    </source>
</evidence>
<protein>
    <submittedName>
        <fullName evidence="3">Uncharacterized protein</fullName>
    </submittedName>
</protein>
<organism evidence="3 4">
    <name type="scientific">Croceivirga radicis</name>
    <dbReference type="NCBI Taxonomy" id="1929488"/>
    <lineage>
        <taxon>Bacteria</taxon>
        <taxon>Pseudomonadati</taxon>
        <taxon>Bacteroidota</taxon>
        <taxon>Flavobacteriia</taxon>
        <taxon>Flavobacteriales</taxon>
        <taxon>Flavobacteriaceae</taxon>
        <taxon>Croceivirga</taxon>
    </lineage>
</organism>
<feature type="transmembrane region" description="Helical" evidence="2">
    <location>
        <begin position="131"/>
        <end position="152"/>
    </location>
</feature>
<sequence>MSNFFKAELKDKFLQYAADREDYFQVQLLYDEFLRPHYSLEYVIRLIREIMDYDHDLLDIMSGNGSKIFMLSATALTADFLEEGGFTQLFIQEEEKWDVFIDQLSNNRKLSATEKQDLALKQKKKFRKEKAYLFSLLAAVAISFVFTVYSMLGTLVGKKKYLTEADVNKKIEQVNSQNKQLLLEIKELKNVIKTRDTI</sequence>
<keyword evidence="2" id="KW-0472">Membrane</keyword>
<dbReference type="Proteomes" id="UP000191680">
    <property type="component" value="Unassembled WGS sequence"/>
</dbReference>
<dbReference type="AlphaFoldDB" id="A0A1V6LPF7"/>
<evidence type="ECO:0000256" key="2">
    <source>
        <dbReference type="SAM" id="Phobius"/>
    </source>
</evidence>
<proteinExistence type="predicted"/>
<dbReference type="EMBL" id="MTBC01000008">
    <property type="protein sequence ID" value="OQD42090.1"/>
    <property type="molecule type" value="Genomic_DNA"/>
</dbReference>
<keyword evidence="1" id="KW-0175">Coiled coil</keyword>
<feature type="coiled-coil region" evidence="1">
    <location>
        <begin position="164"/>
        <end position="191"/>
    </location>
</feature>
<evidence type="ECO:0000256" key="1">
    <source>
        <dbReference type="SAM" id="Coils"/>
    </source>
</evidence>
<accession>A0A1V6LPF7</accession>
<dbReference type="RefSeq" id="WP_010517854.1">
    <property type="nucleotide sequence ID" value="NZ_AFOE01000014.1"/>
</dbReference>
<reference evidence="3 4" key="1">
    <citation type="submission" date="2016-12" db="EMBL/GenBank/DDBJ databases">
        <authorList>
            <person name="Song W.-J."/>
            <person name="Kurnit D.M."/>
        </authorList>
    </citation>
    <scope>NUCLEOTIDE SEQUENCE [LARGE SCALE GENOMIC DNA]</scope>
    <source>
        <strain evidence="3 4">HSG9</strain>
    </source>
</reference>
<keyword evidence="2" id="KW-1133">Transmembrane helix</keyword>
<keyword evidence="2" id="KW-0812">Transmembrane</keyword>
<name>A0A1V6LPF7_9FLAO</name>
<comment type="caution">
    <text evidence="3">The sequence shown here is derived from an EMBL/GenBank/DDBJ whole genome shotgun (WGS) entry which is preliminary data.</text>
</comment>
<gene>
    <name evidence="3" type="ORF">BUL40_11735</name>
</gene>
<keyword evidence="4" id="KW-1185">Reference proteome</keyword>
<dbReference type="OrthoDB" id="1450043at2"/>